<keyword evidence="2" id="KW-1185">Reference proteome</keyword>
<evidence type="ECO:0000313" key="1">
    <source>
        <dbReference type="EMBL" id="KAL2824344.1"/>
    </source>
</evidence>
<evidence type="ECO:0000313" key="2">
    <source>
        <dbReference type="Proteomes" id="UP001610335"/>
    </source>
</evidence>
<proteinExistence type="predicted"/>
<dbReference type="EMBL" id="JBFXLS010000044">
    <property type="protein sequence ID" value="KAL2824344.1"/>
    <property type="molecule type" value="Genomic_DNA"/>
</dbReference>
<reference evidence="1 2" key="1">
    <citation type="submission" date="2024-07" db="EMBL/GenBank/DDBJ databases">
        <title>Section-level genome sequencing and comparative genomics of Aspergillus sections Usti and Cavernicolus.</title>
        <authorList>
            <consortium name="Lawrence Berkeley National Laboratory"/>
            <person name="Nybo J.L."/>
            <person name="Vesth T.C."/>
            <person name="Theobald S."/>
            <person name="Frisvad J.C."/>
            <person name="Larsen T.O."/>
            <person name="Kjaerboelling I."/>
            <person name="Rothschild-Mancinelli K."/>
            <person name="Lyhne E.K."/>
            <person name="Kogle M.E."/>
            <person name="Barry K."/>
            <person name="Clum A."/>
            <person name="Na H."/>
            <person name="Ledsgaard L."/>
            <person name="Lin J."/>
            <person name="Lipzen A."/>
            <person name="Kuo A."/>
            <person name="Riley R."/>
            <person name="Mondo S."/>
            <person name="LaButti K."/>
            <person name="Haridas S."/>
            <person name="Pangalinan J."/>
            <person name="Salamov A.A."/>
            <person name="Simmons B.A."/>
            <person name="Magnuson J.K."/>
            <person name="Chen J."/>
            <person name="Drula E."/>
            <person name="Henrissat B."/>
            <person name="Wiebenga A."/>
            <person name="Lubbers R.J."/>
            <person name="Gomes A.C."/>
            <person name="Makela M.R."/>
            <person name="Stajich J."/>
            <person name="Grigoriev I.V."/>
            <person name="Mortensen U.H."/>
            <person name="De vries R.P."/>
            <person name="Baker S.E."/>
            <person name="Andersen M.R."/>
        </authorList>
    </citation>
    <scope>NUCLEOTIDE SEQUENCE [LARGE SCALE GENOMIC DNA]</scope>
    <source>
        <strain evidence="1 2">CBS 600.67</strain>
    </source>
</reference>
<gene>
    <name evidence="1" type="ORF">BDW59DRAFT_147523</name>
</gene>
<comment type="caution">
    <text evidence="1">The sequence shown here is derived from an EMBL/GenBank/DDBJ whole genome shotgun (WGS) entry which is preliminary data.</text>
</comment>
<protein>
    <submittedName>
        <fullName evidence="1">Uncharacterized protein</fullName>
    </submittedName>
</protein>
<name>A0ABR4I9D3_9EURO</name>
<accession>A0ABR4I9D3</accession>
<sequence>MRGLGNGQSVMFFLPPEVSNNMKRQTSQVSSLDVVRWALWQTSDALMTLSPLWASHGLQYYKRARLWDNLTGGSEQLETVSRMQEPEARTLSQLYAPWDPMPFLPTDGHHDQRDPVIRELMRVSGGGQWNSQLHEEQERQISHEVQREQQVCRPPGVSPRPHSLHKDIRYFAKHGKFSTECPSPAVRRAFECLRQTSAGQFDFPSSLAPRLYATRDFALTAKQQKGTLADDFLKPVHWVLSNIHNPDLLLLSQYEANELLPEVNASETTTLHVYTPRTTKSMRSFGDLRFFHTGARFDDQRSPHENTQDLELFAGSLYFESFRRYENFRQFLGLITDDCRQIPDNRLSDEGFVDEQTRQEIGWPVQSPFRSNPLPFLDAIFNLRSRGHGYLQTHIGMILGARRLTADQF</sequence>
<organism evidence="1 2">
    <name type="scientific">Aspergillus cavernicola</name>
    <dbReference type="NCBI Taxonomy" id="176166"/>
    <lineage>
        <taxon>Eukaryota</taxon>
        <taxon>Fungi</taxon>
        <taxon>Dikarya</taxon>
        <taxon>Ascomycota</taxon>
        <taxon>Pezizomycotina</taxon>
        <taxon>Eurotiomycetes</taxon>
        <taxon>Eurotiomycetidae</taxon>
        <taxon>Eurotiales</taxon>
        <taxon>Aspergillaceae</taxon>
        <taxon>Aspergillus</taxon>
        <taxon>Aspergillus subgen. Nidulantes</taxon>
    </lineage>
</organism>
<dbReference type="Proteomes" id="UP001610335">
    <property type="component" value="Unassembled WGS sequence"/>
</dbReference>